<dbReference type="NCBIfam" id="TIGR01027">
    <property type="entry name" value="proB"/>
    <property type="match status" value="1"/>
</dbReference>
<comment type="subcellular location">
    <subcellularLocation>
        <location evidence="8">Cytoplasm</location>
    </subcellularLocation>
</comment>
<sequence length="279" mass="29947">MGDLIKNKRIVLKIGSSSLTSAQGEMSHRKLERVVNEVVSLKDAGFEVLLVSSGAIAAGYRKLGCLTRPTTLAEEQAAASIGQVELIRTYADLLLEHGYVGSQILLTKSDFSNQGRSLNARNTINVLLERGIIPIINENDTVSMTSLRFGDNDTLGAEVSCLVTADFYMILSDVDGLFRGNPRTDPAATLVHEVFGITAEIEALAGGGGSNRGTGGMKSKIEAFKQTLDHGILSFLGDASVSGIAIQALAQKAKGTYFYPENLRTQEDAKEVAFYMQPK</sequence>
<protein>
    <recommendedName>
        <fullName evidence="8">Glutamate 5-kinase</fullName>
        <ecNumber evidence="8">2.7.2.11</ecNumber>
    </recommendedName>
    <alternativeName>
        <fullName evidence="8">Gamma-glutamyl kinase</fullName>
        <shortName evidence="8">GK</shortName>
    </alternativeName>
</protein>
<feature type="binding site" evidence="8">
    <location>
        <position position="53"/>
    </location>
    <ligand>
        <name>substrate</name>
    </ligand>
</feature>
<evidence type="ECO:0000256" key="8">
    <source>
        <dbReference type="HAMAP-Rule" id="MF_00456"/>
    </source>
</evidence>
<keyword evidence="2 8" id="KW-0028">Amino-acid biosynthesis</keyword>
<comment type="function">
    <text evidence="8">Catalyzes the transfer of a phosphate group to glutamate to form L-glutamate 5-phosphate.</text>
</comment>
<dbReference type="InterPro" id="IPR011529">
    <property type="entry name" value="Glu_5kinase"/>
</dbReference>
<dbReference type="InterPro" id="IPR005715">
    <property type="entry name" value="Glu_5kinase/COase_Synthase"/>
</dbReference>
<proteinExistence type="inferred from homology"/>
<dbReference type="SUPFAM" id="SSF53633">
    <property type="entry name" value="Carbamate kinase-like"/>
    <property type="match status" value="1"/>
</dbReference>
<dbReference type="EMBL" id="BMIN01000016">
    <property type="protein sequence ID" value="GGD22020.1"/>
    <property type="molecule type" value="Genomic_DNA"/>
</dbReference>
<evidence type="ECO:0000256" key="3">
    <source>
        <dbReference type="ARBA" id="ARBA00022650"/>
    </source>
</evidence>
<dbReference type="PIRSF" id="PIRSF000729">
    <property type="entry name" value="GK"/>
    <property type="match status" value="1"/>
</dbReference>
<evidence type="ECO:0000256" key="1">
    <source>
        <dbReference type="ARBA" id="ARBA00022490"/>
    </source>
</evidence>
<gene>
    <name evidence="8" type="primary">proB</name>
    <name evidence="10" type="ORF">GCM10011389_32130</name>
</gene>
<dbReference type="EC" id="2.7.2.11" evidence="8"/>
<comment type="similarity">
    <text evidence="8">Belongs to the glutamate 5-kinase family.</text>
</comment>
<dbReference type="PANTHER" id="PTHR43654">
    <property type="entry name" value="GLUTAMATE 5-KINASE"/>
    <property type="match status" value="1"/>
</dbReference>
<accession>A0ABQ1QCL6</accession>
<feature type="binding site" evidence="8">
    <location>
        <begin position="172"/>
        <end position="173"/>
    </location>
    <ligand>
        <name>ATP</name>
        <dbReference type="ChEBI" id="CHEBI:30616"/>
    </ligand>
</feature>
<evidence type="ECO:0000256" key="2">
    <source>
        <dbReference type="ARBA" id="ARBA00022605"/>
    </source>
</evidence>
<dbReference type="PANTHER" id="PTHR43654:SF1">
    <property type="entry name" value="ISOPENTENYL PHOSPHATE KINASE"/>
    <property type="match status" value="1"/>
</dbReference>
<dbReference type="HAMAP" id="MF_00456">
    <property type="entry name" value="ProB"/>
    <property type="match status" value="1"/>
</dbReference>
<keyword evidence="7 8" id="KW-0067">ATP-binding</keyword>
<evidence type="ECO:0000256" key="6">
    <source>
        <dbReference type="ARBA" id="ARBA00022777"/>
    </source>
</evidence>
<dbReference type="Gene3D" id="3.40.1160.10">
    <property type="entry name" value="Acetylglutamate kinase-like"/>
    <property type="match status" value="1"/>
</dbReference>
<evidence type="ECO:0000256" key="5">
    <source>
        <dbReference type="ARBA" id="ARBA00022741"/>
    </source>
</evidence>
<evidence type="ECO:0000313" key="11">
    <source>
        <dbReference type="Proteomes" id="UP000642571"/>
    </source>
</evidence>
<keyword evidence="4 8" id="KW-0808">Transferase</keyword>
<keyword evidence="6 8" id="KW-0418">Kinase</keyword>
<feature type="binding site" evidence="8">
    <location>
        <position position="140"/>
    </location>
    <ligand>
        <name>substrate</name>
    </ligand>
</feature>
<keyword evidence="1 8" id="KW-0963">Cytoplasm</keyword>
<dbReference type="PRINTS" id="PR00474">
    <property type="entry name" value="GLU5KINASE"/>
</dbReference>
<organism evidence="10 11">
    <name type="scientific">Pontibacillus salipaludis</name>
    <dbReference type="NCBI Taxonomy" id="1697394"/>
    <lineage>
        <taxon>Bacteria</taxon>
        <taxon>Bacillati</taxon>
        <taxon>Bacillota</taxon>
        <taxon>Bacilli</taxon>
        <taxon>Bacillales</taxon>
        <taxon>Bacillaceae</taxon>
        <taxon>Pontibacillus</taxon>
    </lineage>
</organism>
<name>A0ABQ1QCL6_9BACI</name>
<keyword evidence="11" id="KW-1185">Reference proteome</keyword>
<feature type="binding site" evidence="8">
    <location>
        <position position="13"/>
    </location>
    <ligand>
        <name>ATP</name>
        <dbReference type="ChEBI" id="CHEBI:30616"/>
    </ligand>
</feature>
<feature type="binding site" evidence="8">
    <location>
        <begin position="214"/>
        <end position="220"/>
    </location>
    <ligand>
        <name>ATP</name>
        <dbReference type="ChEBI" id="CHEBI:30616"/>
    </ligand>
</feature>
<feature type="binding site" evidence="8">
    <location>
        <position position="152"/>
    </location>
    <ligand>
        <name>substrate</name>
    </ligand>
</feature>
<comment type="caution">
    <text evidence="10">The sequence shown here is derived from an EMBL/GenBank/DDBJ whole genome shotgun (WGS) entry which is preliminary data.</text>
</comment>
<feature type="domain" description="Aspartate/glutamate/uridylate kinase" evidence="9">
    <location>
        <begin position="8"/>
        <end position="231"/>
    </location>
</feature>
<dbReference type="InterPro" id="IPR001057">
    <property type="entry name" value="Glu/AcGlu_kinase"/>
</dbReference>
<dbReference type="InterPro" id="IPR036393">
    <property type="entry name" value="AceGlu_kinase-like_sf"/>
</dbReference>
<comment type="pathway">
    <text evidence="8">Amino-acid biosynthesis; L-proline biosynthesis; L-glutamate 5-semialdehyde from L-glutamate: step 1/2.</text>
</comment>
<keyword evidence="3 8" id="KW-0641">Proline biosynthesis</keyword>
<dbReference type="InterPro" id="IPR041739">
    <property type="entry name" value="G5K_ProB"/>
</dbReference>
<dbReference type="Proteomes" id="UP000642571">
    <property type="component" value="Unassembled WGS sequence"/>
</dbReference>
<evidence type="ECO:0000256" key="7">
    <source>
        <dbReference type="ARBA" id="ARBA00022840"/>
    </source>
</evidence>
<dbReference type="Pfam" id="PF00696">
    <property type="entry name" value="AA_kinase"/>
    <property type="match status" value="1"/>
</dbReference>
<comment type="catalytic activity">
    <reaction evidence="8">
        <text>L-glutamate + ATP = L-glutamyl 5-phosphate + ADP</text>
        <dbReference type="Rhea" id="RHEA:14877"/>
        <dbReference type="ChEBI" id="CHEBI:29985"/>
        <dbReference type="ChEBI" id="CHEBI:30616"/>
        <dbReference type="ChEBI" id="CHEBI:58274"/>
        <dbReference type="ChEBI" id="CHEBI:456216"/>
        <dbReference type="EC" id="2.7.2.11"/>
    </reaction>
</comment>
<reference evidence="11" key="1">
    <citation type="journal article" date="2019" name="Int. J. Syst. Evol. Microbiol.">
        <title>The Global Catalogue of Microorganisms (GCM) 10K type strain sequencing project: providing services to taxonomists for standard genome sequencing and annotation.</title>
        <authorList>
            <consortium name="The Broad Institute Genomics Platform"/>
            <consortium name="The Broad Institute Genome Sequencing Center for Infectious Disease"/>
            <person name="Wu L."/>
            <person name="Ma J."/>
        </authorList>
    </citation>
    <scope>NUCLEOTIDE SEQUENCE [LARGE SCALE GENOMIC DNA]</scope>
    <source>
        <strain evidence="11">CGMCC 1.15353</strain>
    </source>
</reference>
<evidence type="ECO:0000256" key="4">
    <source>
        <dbReference type="ARBA" id="ARBA00022679"/>
    </source>
</evidence>
<evidence type="ECO:0000259" key="9">
    <source>
        <dbReference type="Pfam" id="PF00696"/>
    </source>
</evidence>
<dbReference type="InterPro" id="IPR001048">
    <property type="entry name" value="Asp/Glu/Uridylate_kinase"/>
</dbReference>
<evidence type="ECO:0000313" key="10">
    <source>
        <dbReference type="EMBL" id="GGD22020.1"/>
    </source>
</evidence>
<dbReference type="CDD" id="cd04242">
    <property type="entry name" value="AAK_G5K_ProB"/>
    <property type="match status" value="1"/>
</dbReference>
<keyword evidence="5 8" id="KW-0547">Nucleotide-binding</keyword>